<dbReference type="PANTHER" id="PTHR33571:SF12">
    <property type="entry name" value="BSL3053 PROTEIN"/>
    <property type="match status" value="1"/>
</dbReference>
<dbReference type="PANTHER" id="PTHR33571">
    <property type="entry name" value="SSL8005 PROTEIN"/>
    <property type="match status" value="1"/>
</dbReference>
<protein>
    <submittedName>
        <fullName evidence="9">Nucleotidyltransferase family protein</fullName>
    </submittedName>
</protein>
<accession>A0ABT5HGX8</accession>
<evidence type="ECO:0000256" key="3">
    <source>
        <dbReference type="ARBA" id="ARBA00022695"/>
    </source>
</evidence>
<comment type="caution">
    <text evidence="9">The sequence shown here is derived from an EMBL/GenBank/DDBJ whole genome shotgun (WGS) entry which is preliminary data.</text>
</comment>
<evidence type="ECO:0000313" key="10">
    <source>
        <dbReference type="Proteomes" id="UP001218579"/>
    </source>
</evidence>
<dbReference type="InterPro" id="IPR043519">
    <property type="entry name" value="NT_sf"/>
</dbReference>
<keyword evidence="4" id="KW-0479">Metal-binding</keyword>
<sequence>MKPSEALDAKRVQLRGLVSRYGLSRPRVFGSVLAGTDTHLSDLDLLVDPSETTTLFTLAQLQDEAEALLGFTVSILTPDALPEAFRTKVLREAQAL</sequence>
<proteinExistence type="predicted"/>
<organism evidence="9 10">
    <name type="scientific">Asticcacaulis machinosus</name>
    <dbReference type="NCBI Taxonomy" id="2984211"/>
    <lineage>
        <taxon>Bacteria</taxon>
        <taxon>Pseudomonadati</taxon>
        <taxon>Pseudomonadota</taxon>
        <taxon>Alphaproteobacteria</taxon>
        <taxon>Caulobacterales</taxon>
        <taxon>Caulobacteraceae</taxon>
        <taxon>Asticcacaulis</taxon>
    </lineage>
</organism>
<evidence type="ECO:0000256" key="1">
    <source>
        <dbReference type="ARBA" id="ARBA00001946"/>
    </source>
</evidence>
<keyword evidence="3" id="KW-0548">Nucleotidyltransferase</keyword>
<feature type="domain" description="Polymerase beta nucleotidyltransferase" evidence="8">
    <location>
        <begin position="28"/>
        <end position="94"/>
    </location>
</feature>
<evidence type="ECO:0000256" key="6">
    <source>
        <dbReference type="ARBA" id="ARBA00022840"/>
    </source>
</evidence>
<reference evidence="9 10" key="1">
    <citation type="submission" date="2023-01" db="EMBL/GenBank/DDBJ databases">
        <title>Novel species of the genus Asticcacaulis isolated from rivers.</title>
        <authorList>
            <person name="Lu H."/>
        </authorList>
    </citation>
    <scope>NUCLEOTIDE SEQUENCE [LARGE SCALE GENOMIC DNA]</scope>
    <source>
        <strain evidence="9 10">LKC15W</strain>
    </source>
</reference>
<dbReference type="Gene3D" id="3.30.460.10">
    <property type="entry name" value="Beta Polymerase, domain 2"/>
    <property type="match status" value="1"/>
</dbReference>
<dbReference type="InterPro" id="IPR052038">
    <property type="entry name" value="Type-VII_TA_antitoxin"/>
</dbReference>
<evidence type="ECO:0000256" key="4">
    <source>
        <dbReference type="ARBA" id="ARBA00022723"/>
    </source>
</evidence>
<evidence type="ECO:0000259" key="8">
    <source>
        <dbReference type="Pfam" id="PF18765"/>
    </source>
</evidence>
<dbReference type="CDD" id="cd05403">
    <property type="entry name" value="NT_KNTase_like"/>
    <property type="match status" value="1"/>
</dbReference>
<dbReference type="RefSeq" id="WP_272743810.1">
    <property type="nucleotide sequence ID" value="NZ_JAQQKV010000001.1"/>
</dbReference>
<evidence type="ECO:0000256" key="2">
    <source>
        <dbReference type="ARBA" id="ARBA00022679"/>
    </source>
</evidence>
<keyword evidence="7" id="KW-0460">Magnesium</keyword>
<keyword evidence="10" id="KW-1185">Reference proteome</keyword>
<evidence type="ECO:0000313" key="9">
    <source>
        <dbReference type="EMBL" id="MDC7675499.1"/>
    </source>
</evidence>
<evidence type="ECO:0000256" key="5">
    <source>
        <dbReference type="ARBA" id="ARBA00022741"/>
    </source>
</evidence>
<keyword evidence="5" id="KW-0547">Nucleotide-binding</keyword>
<dbReference type="SUPFAM" id="SSF81301">
    <property type="entry name" value="Nucleotidyltransferase"/>
    <property type="match status" value="1"/>
</dbReference>
<dbReference type="Proteomes" id="UP001218579">
    <property type="component" value="Unassembled WGS sequence"/>
</dbReference>
<keyword evidence="2" id="KW-0808">Transferase</keyword>
<dbReference type="EMBL" id="JAQQKV010000001">
    <property type="protein sequence ID" value="MDC7675499.1"/>
    <property type="molecule type" value="Genomic_DNA"/>
</dbReference>
<evidence type="ECO:0000256" key="7">
    <source>
        <dbReference type="ARBA" id="ARBA00022842"/>
    </source>
</evidence>
<dbReference type="InterPro" id="IPR041633">
    <property type="entry name" value="Polbeta"/>
</dbReference>
<name>A0ABT5HGX8_9CAUL</name>
<dbReference type="Pfam" id="PF18765">
    <property type="entry name" value="Polbeta"/>
    <property type="match status" value="1"/>
</dbReference>
<comment type="cofactor">
    <cofactor evidence="1">
        <name>Mg(2+)</name>
        <dbReference type="ChEBI" id="CHEBI:18420"/>
    </cofactor>
</comment>
<keyword evidence="6" id="KW-0067">ATP-binding</keyword>
<gene>
    <name evidence="9" type="ORF">PQU98_05125</name>
</gene>